<dbReference type="HOGENOM" id="CLU_2547427_0_0_1"/>
<accession>M4C4X8</accession>
<dbReference type="AlphaFoldDB" id="M4C4X8"/>
<dbReference type="EnsemblProtists" id="HpaT814148">
    <property type="protein sequence ID" value="HpaP814148"/>
    <property type="gene ID" value="HpaG814148"/>
</dbReference>
<dbReference type="InParanoid" id="M4C4X8"/>
<protein>
    <submittedName>
        <fullName evidence="1">Uncharacterized protein</fullName>
    </submittedName>
</protein>
<evidence type="ECO:0000313" key="2">
    <source>
        <dbReference type="Proteomes" id="UP000011713"/>
    </source>
</evidence>
<keyword evidence="2" id="KW-1185">Reference proteome</keyword>
<organism evidence="1 2">
    <name type="scientific">Hyaloperonospora arabidopsidis (strain Emoy2)</name>
    <name type="common">Downy mildew agent</name>
    <name type="synonym">Peronospora arabidopsidis</name>
    <dbReference type="NCBI Taxonomy" id="559515"/>
    <lineage>
        <taxon>Eukaryota</taxon>
        <taxon>Sar</taxon>
        <taxon>Stramenopiles</taxon>
        <taxon>Oomycota</taxon>
        <taxon>Peronosporomycetes</taxon>
        <taxon>Peronosporales</taxon>
        <taxon>Peronosporaceae</taxon>
        <taxon>Hyaloperonospora</taxon>
    </lineage>
</organism>
<proteinExistence type="predicted"/>
<evidence type="ECO:0000313" key="1">
    <source>
        <dbReference type="EnsemblProtists" id="HpaP814148"/>
    </source>
</evidence>
<name>M4C4X8_HYAAE</name>
<dbReference type="EMBL" id="JH598271">
    <property type="status" value="NOT_ANNOTATED_CDS"/>
    <property type="molecule type" value="Genomic_DNA"/>
</dbReference>
<reference evidence="2" key="1">
    <citation type="journal article" date="2010" name="Science">
        <title>Signatures of adaptation to obligate biotrophy in the Hyaloperonospora arabidopsidis genome.</title>
        <authorList>
            <person name="Baxter L."/>
            <person name="Tripathy S."/>
            <person name="Ishaque N."/>
            <person name="Boot N."/>
            <person name="Cabral A."/>
            <person name="Kemen E."/>
            <person name="Thines M."/>
            <person name="Ah-Fong A."/>
            <person name="Anderson R."/>
            <person name="Badejoko W."/>
            <person name="Bittner-Eddy P."/>
            <person name="Boore J.L."/>
            <person name="Chibucos M.C."/>
            <person name="Coates M."/>
            <person name="Dehal P."/>
            <person name="Delehaunty K."/>
            <person name="Dong S."/>
            <person name="Downton P."/>
            <person name="Dumas B."/>
            <person name="Fabro G."/>
            <person name="Fronick C."/>
            <person name="Fuerstenberg S.I."/>
            <person name="Fulton L."/>
            <person name="Gaulin E."/>
            <person name="Govers F."/>
            <person name="Hughes L."/>
            <person name="Humphray S."/>
            <person name="Jiang R.H."/>
            <person name="Judelson H."/>
            <person name="Kamoun S."/>
            <person name="Kyung K."/>
            <person name="Meijer H."/>
            <person name="Minx P."/>
            <person name="Morris P."/>
            <person name="Nelson J."/>
            <person name="Phuntumart V."/>
            <person name="Qutob D."/>
            <person name="Rehmany A."/>
            <person name="Rougon-Cardoso A."/>
            <person name="Ryden P."/>
            <person name="Torto-Alalibo T."/>
            <person name="Studholme D."/>
            <person name="Wang Y."/>
            <person name="Win J."/>
            <person name="Wood J."/>
            <person name="Clifton S.W."/>
            <person name="Rogers J."/>
            <person name="Van den Ackerveken G."/>
            <person name="Jones J.D."/>
            <person name="McDowell J.M."/>
            <person name="Beynon J."/>
            <person name="Tyler B.M."/>
        </authorList>
    </citation>
    <scope>NUCLEOTIDE SEQUENCE [LARGE SCALE GENOMIC DNA]</scope>
    <source>
        <strain evidence="2">Emoy2</strain>
    </source>
</reference>
<sequence length="83" mass="9148">MVLLSRALRSHSSAKHKTHCTCVRVIVMCHDTALTIEFSAACKAFWRREKHCRTATVTAVGFGLKTGSDSCGVGSRQVARKRQ</sequence>
<reference evidence="1" key="2">
    <citation type="submission" date="2015-06" db="UniProtKB">
        <authorList>
            <consortium name="EnsemblProtists"/>
        </authorList>
    </citation>
    <scope>IDENTIFICATION</scope>
    <source>
        <strain evidence="1">Emoy2</strain>
    </source>
</reference>
<dbReference type="VEuPathDB" id="FungiDB:HpaG814148"/>
<dbReference type="Proteomes" id="UP000011713">
    <property type="component" value="Unassembled WGS sequence"/>
</dbReference>